<gene>
    <name evidence="2" type="ORF">GBA65_02090</name>
</gene>
<protein>
    <submittedName>
        <fullName evidence="2">Uncharacterized protein</fullName>
    </submittedName>
</protein>
<feature type="region of interest" description="Disordered" evidence="1">
    <location>
        <begin position="43"/>
        <end position="77"/>
    </location>
</feature>
<keyword evidence="3" id="KW-1185">Reference proteome</keyword>
<dbReference type="EMBL" id="CP045121">
    <property type="protein sequence ID" value="QIN77488.1"/>
    <property type="molecule type" value="Genomic_DNA"/>
</dbReference>
<evidence type="ECO:0000313" key="3">
    <source>
        <dbReference type="Proteomes" id="UP000502706"/>
    </source>
</evidence>
<dbReference type="KEGG" id="rmar:GBA65_02090"/>
<name>A0A6G8PSL3_9ACTN</name>
<accession>A0A6G8PSL3</accession>
<evidence type="ECO:0000313" key="2">
    <source>
        <dbReference type="EMBL" id="QIN77488.1"/>
    </source>
</evidence>
<reference evidence="2 3" key="1">
    <citation type="submission" date="2019-10" db="EMBL/GenBank/DDBJ databases">
        <title>Rubrobacter sp nov SCSIO 52915 isolated from a deep-sea sediment in the South China Sea.</title>
        <authorList>
            <person name="Chen R.W."/>
        </authorList>
    </citation>
    <scope>NUCLEOTIDE SEQUENCE [LARGE SCALE GENOMIC DNA]</scope>
    <source>
        <strain evidence="2 3">SCSIO 52915</strain>
    </source>
</reference>
<proteinExistence type="predicted"/>
<organism evidence="2 3">
    <name type="scientific">Rubrobacter marinus</name>
    <dbReference type="NCBI Taxonomy" id="2653852"/>
    <lineage>
        <taxon>Bacteria</taxon>
        <taxon>Bacillati</taxon>
        <taxon>Actinomycetota</taxon>
        <taxon>Rubrobacteria</taxon>
        <taxon>Rubrobacterales</taxon>
        <taxon>Rubrobacteraceae</taxon>
        <taxon>Rubrobacter</taxon>
    </lineage>
</organism>
<evidence type="ECO:0000256" key="1">
    <source>
        <dbReference type="SAM" id="MobiDB-lite"/>
    </source>
</evidence>
<sequence>MHTVSHVAPDGFEAPLVQAWARLDEGPEVFCLLFCTADEAARLSAGQGWSSRSSSMGRRRRGGGTDPPVRGELDGSMRGRRVGFHPFGKFLDKSLKDLGAVAVLGRCVTRA</sequence>
<dbReference type="RefSeq" id="WP_166395169.1">
    <property type="nucleotide sequence ID" value="NZ_CP045121.1"/>
</dbReference>
<dbReference type="Proteomes" id="UP000502706">
    <property type="component" value="Chromosome"/>
</dbReference>
<dbReference type="AlphaFoldDB" id="A0A6G8PSL3"/>